<dbReference type="InterPro" id="IPR038765">
    <property type="entry name" value="Papain-like_cys_pep_sf"/>
</dbReference>
<dbReference type="EMBL" id="UZAH01028934">
    <property type="protein sequence ID" value="VDP03262.1"/>
    <property type="molecule type" value="Genomic_DNA"/>
</dbReference>
<dbReference type="SMART" id="SM00645">
    <property type="entry name" value="Pept_C1"/>
    <property type="match status" value="1"/>
</dbReference>
<gene>
    <name evidence="3" type="ORF">HPBE_LOCUS15593</name>
</gene>
<dbReference type="AlphaFoldDB" id="A0A183G2P6"/>
<reference evidence="5" key="2">
    <citation type="submission" date="2019-09" db="UniProtKB">
        <authorList>
            <consortium name="WormBaseParasite"/>
        </authorList>
    </citation>
    <scope>IDENTIFICATION</scope>
</reference>
<evidence type="ECO:0000313" key="5">
    <source>
        <dbReference type="WBParaSite" id="HPBE_0001559401-mRNA-1"/>
    </source>
</evidence>
<evidence type="ECO:0000313" key="3">
    <source>
        <dbReference type="EMBL" id="VDP03262.1"/>
    </source>
</evidence>
<keyword evidence="4" id="KW-1185">Reference proteome</keyword>
<protein>
    <submittedName>
        <fullName evidence="5">Pept_C1 domain-containing protein</fullName>
    </submittedName>
</protein>
<feature type="domain" description="Peptidase C1A papain C-terminal" evidence="2">
    <location>
        <begin position="73"/>
        <end position="342"/>
    </location>
</feature>
<evidence type="ECO:0000259" key="2">
    <source>
        <dbReference type="SMART" id="SM00645"/>
    </source>
</evidence>
<dbReference type="Pfam" id="PF00112">
    <property type="entry name" value="Peptidase_C1"/>
    <property type="match status" value="1"/>
</dbReference>
<organism evidence="4 5">
    <name type="scientific">Heligmosomoides polygyrus</name>
    <name type="common">Parasitic roundworm</name>
    <dbReference type="NCBI Taxonomy" id="6339"/>
    <lineage>
        <taxon>Eukaryota</taxon>
        <taxon>Metazoa</taxon>
        <taxon>Ecdysozoa</taxon>
        <taxon>Nematoda</taxon>
        <taxon>Chromadorea</taxon>
        <taxon>Rhabditida</taxon>
        <taxon>Rhabditina</taxon>
        <taxon>Rhabditomorpha</taxon>
        <taxon>Strongyloidea</taxon>
        <taxon>Heligmosomidae</taxon>
        <taxon>Heligmosomoides</taxon>
    </lineage>
</organism>
<dbReference type="CDD" id="cd02620">
    <property type="entry name" value="Peptidase_C1A_CathepsinB"/>
    <property type="match status" value="1"/>
</dbReference>
<proteinExistence type="inferred from homology"/>
<accession>A0A183G2P6</accession>
<dbReference type="SUPFAM" id="SSF54001">
    <property type="entry name" value="Cysteine proteinases"/>
    <property type="match status" value="2"/>
</dbReference>
<dbReference type="InterPro" id="IPR025660">
    <property type="entry name" value="Pept_his_AS"/>
</dbReference>
<evidence type="ECO:0000313" key="4">
    <source>
        <dbReference type="Proteomes" id="UP000050761"/>
    </source>
</evidence>
<dbReference type="GO" id="GO:0008234">
    <property type="term" value="F:cysteine-type peptidase activity"/>
    <property type="evidence" value="ECO:0007669"/>
    <property type="project" value="InterPro"/>
</dbReference>
<comment type="similarity">
    <text evidence="1">Belongs to the peptidase C1 family.</text>
</comment>
<dbReference type="Gene3D" id="3.90.70.10">
    <property type="entry name" value="Cysteine proteinases"/>
    <property type="match status" value="1"/>
</dbReference>
<name>A0A183G2P6_HELPZ</name>
<dbReference type="WBParaSite" id="HPBE_0001559401-mRNA-1">
    <property type="protein sequence ID" value="HPBE_0001559401-mRNA-1"/>
    <property type="gene ID" value="HPBE_0001559401"/>
</dbReference>
<dbReference type="OrthoDB" id="640249at2759"/>
<reference evidence="3 4" key="1">
    <citation type="submission" date="2018-11" db="EMBL/GenBank/DDBJ databases">
        <authorList>
            <consortium name="Pathogen Informatics"/>
        </authorList>
    </citation>
    <scope>NUCLEOTIDE SEQUENCE [LARGE SCALE GENOMIC DNA]</scope>
</reference>
<accession>A0A3P7ZS17</accession>
<dbReference type="InterPro" id="IPR000668">
    <property type="entry name" value="Peptidase_C1A_C"/>
</dbReference>
<evidence type="ECO:0000256" key="1">
    <source>
        <dbReference type="ARBA" id="ARBA00008455"/>
    </source>
</evidence>
<dbReference type="GO" id="GO:0006508">
    <property type="term" value="P:proteolysis"/>
    <property type="evidence" value="ECO:0007669"/>
    <property type="project" value="InterPro"/>
</dbReference>
<dbReference type="Proteomes" id="UP000050761">
    <property type="component" value="Unassembled WGS sequence"/>
</dbReference>
<dbReference type="PANTHER" id="PTHR12411">
    <property type="entry name" value="CYSTEINE PROTEASE FAMILY C1-RELATED"/>
    <property type="match status" value="1"/>
</dbReference>
<dbReference type="InterPro" id="IPR013128">
    <property type="entry name" value="Peptidase_C1A"/>
</dbReference>
<dbReference type="PROSITE" id="PS00639">
    <property type="entry name" value="THIOL_PROTEASE_HIS"/>
    <property type="match status" value="1"/>
</dbReference>
<dbReference type="PRINTS" id="PR00705">
    <property type="entry name" value="PAPAIN"/>
</dbReference>
<sequence length="342" mass="38631">MRRESEKSLVERACWYSRLSSSRLLQSCSSYYYRPTLGEQSNYKGCASKENIELLPCFSRSSFPSCRFLNVTVPESFDARDWWPECSSIGFIRDQSSCVDQVDMRRIRNVGFRKNTGDPFLCALDTTRIRARILGSCWAFGAAEAITDRICIESKGSFKPEISADEILACCDTCGEGRTFRCRGGYPITAWDYWVEKGVVSGGEYGTNDSCMPYPFPSCHTRANVTPPEECSHVPFATPKCDRKCRTDYEQSYEQDKHFGLLSYGVDSDELSIRKELMTYGSVEVAFLVFADFFHYSSGVYRHTAGSFQGGHAVKLIGWGEENGNPYWLLANSWGSDWGDKG</sequence>